<dbReference type="InterPro" id="IPR035906">
    <property type="entry name" value="MetI-like_sf"/>
</dbReference>
<keyword evidence="5 7" id="KW-1133">Transmembrane helix</keyword>
<dbReference type="GO" id="GO:0055085">
    <property type="term" value="P:transmembrane transport"/>
    <property type="evidence" value="ECO:0007669"/>
    <property type="project" value="InterPro"/>
</dbReference>
<evidence type="ECO:0000256" key="1">
    <source>
        <dbReference type="ARBA" id="ARBA00004651"/>
    </source>
</evidence>
<dbReference type="InterPro" id="IPR000515">
    <property type="entry name" value="MetI-like"/>
</dbReference>
<keyword evidence="10" id="KW-1185">Reference proteome</keyword>
<evidence type="ECO:0000256" key="6">
    <source>
        <dbReference type="ARBA" id="ARBA00023136"/>
    </source>
</evidence>
<protein>
    <submittedName>
        <fullName evidence="9">Carbohydrate ABC transporter membrane protein 2 (CUT1 family)</fullName>
    </submittedName>
</protein>
<organism evidence="9 10">
    <name type="scientific">Hydrogenispora ethanolica</name>
    <dbReference type="NCBI Taxonomy" id="1082276"/>
    <lineage>
        <taxon>Bacteria</taxon>
        <taxon>Bacillati</taxon>
        <taxon>Bacillota</taxon>
        <taxon>Hydrogenispora</taxon>
    </lineage>
</organism>
<dbReference type="AlphaFoldDB" id="A0A4R1SAH3"/>
<dbReference type="PANTHER" id="PTHR43744:SF12">
    <property type="entry name" value="ABC TRANSPORTER PERMEASE PROTEIN MG189-RELATED"/>
    <property type="match status" value="1"/>
</dbReference>
<keyword evidence="4 7" id="KW-0812">Transmembrane</keyword>
<comment type="subcellular location">
    <subcellularLocation>
        <location evidence="1 7">Cell membrane</location>
        <topology evidence="1 7">Multi-pass membrane protein</topology>
    </subcellularLocation>
</comment>
<feature type="transmembrane region" description="Helical" evidence="7">
    <location>
        <begin position="7"/>
        <end position="29"/>
    </location>
</feature>
<evidence type="ECO:0000313" key="10">
    <source>
        <dbReference type="Proteomes" id="UP000295008"/>
    </source>
</evidence>
<evidence type="ECO:0000256" key="5">
    <source>
        <dbReference type="ARBA" id="ARBA00022989"/>
    </source>
</evidence>
<evidence type="ECO:0000256" key="4">
    <source>
        <dbReference type="ARBA" id="ARBA00022692"/>
    </source>
</evidence>
<keyword evidence="3" id="KW-1003">Cell membrane</keyword>
<feature type="transmembrane region" description="Helical" evidence="7">
    <location>
        <begin position="139"/>
        <end position="162"/>
    </location>
</feature>
<dbReference type="Gene3D" id="1.10.3720.10">
    <property type="entry name" value="MetI-like"/>
    <property type="match status" value="1"/>
</dbReference>
<evidence type="ECO:0000259" key="8">
    <source>
        <dbReference type="PROSITE" id="PS50928"/>
    </source>
</evidence>
<keyword evidence="2 7" id="KW-0813">Transport</keyword>
<dbReference type="Proteomes" id="UP000295008">
    <property type="component" value="Unassembled WGS sequence"/>
</dbReference>
<comment type="caution">
    <text evidence="9">The sequence shown here is derived from an EMBL/GenBank/DDBJ whole genome shotgun (WGS) entry which is preliminary data.</text>
</comment>
<evidence type="ECO:0000313" key="9">
    <source>
        <dbReference type="EMBL" id="TCL76461.1"/>
    </source>
</evidence>
<dbReference type="PROSITE" id="PS50928">
    <property type="entry name" value="ABC_TM1"/>
    <property type="match status" value="1"/>
</dbReference>
<gene>
    <name evidence="9" type="ORF">EDC14_1002220</name>
</gene>
<dbReference type="EMBL" id="SLUN01000002">
    <property type="protein sequence ID" value="TCL76461.1"/>
    <property type="molecule type" value="Genomic_DNA"/>
</dbReference>
<feature type="transmembrane region" description="Helical" evidence="7">
    <location>
        <begin position="183"/>
        <end position="208"/>
    </location>
</feature>
<dbReference type="GO" id="GO:0005886">
    <property type="term" value="C:plasma membrane"/>
    <property type="evidence" value="ECO:0007669"/>
    <property type="project" value="UniProtKB-SubCell"/>
</dbReference>
<comment type="similarity">
    <text evidence="7">Belongs to the binding-protein-dependent transport system permease family.</text>
</comment>
<feature type="transmembrane region" description="Helical" evidence="7">
    <location>
        <begin position="70"/>
        <end position="94"/>
    </location>
</feature>
<dbReference type="Pfam" id="PF00528">
    <property type="entry name" value="BPD_transp_1"/>
    <property type="match status" value="1"/>
</dbReference>
<keyword evidence="6 7" id="KW-0472">Membrane</keyword>
<sequence>MHTTKKFWYRANTVLVVIVAALVVFPFFWMVRSSLMSNLEINQYPPLLLPHHWRFDNYPYTLSVFPFGRYFLNTLTIALPAVAGVLLTATLAAYSFARLDFPLKRFWFALVIGSMLMPGAVLIIPIFMGWSAIGFGNSYIPLIVPHFLGGGALNIFLIRQFLMTIPRELDEAAYMDGASHARILFRILLPLIKPVLITVGLFTFILMWNDLMGPLIYISRNEMNTVSQALANFRSGFGTDWKAIMAASTLSIIPSVILYFVGQKYFVEGIVLSGLKG</sequence>
<dbReference type="PANTHER" id="PTHR43744">
    <property type="entry name" value="ABC TRANSPORTER PERMEASE PROTEIN MG189-RELATED-RELATED"/>
    <property type="match status" value="1"/>
</dbReference>
<evidence type="ECO:0000256" key="7">
    <source>
        <dbReference type="RuleBase" id="RU363032"/>
    </source>
</evidence>
<evidence type="ECO:0000256" key="2">
    <source>
        <dbReference type="ARBA" id="ARBA00022448"/>
    </source>
</evidence>
<name>A0A4R1SAH3_HYDET</name>
<dbReference type="SUPFAM" id="SSF161098">
    <property type="entry name" value="MetI-like"/>
    <property type="match status" value="1"/>
</dbReference>
<accession>A0A4R1SAH3</accession>
<evidence type="ECO:0000256" key="3">
    <source>
        <dbReference type="ARBA" id="ARBA00022475"/>
    </source>
</evidence>
<feature type="domain" description="ABC transmembrane type-1" evidence="8">
    <location>
        <begin position="71"/>
        <end position="262"/>
    </location>
</feature>
<feature type="transmembrane region" description="Helical" evidence="7">
    <location>
        <begin position="106"/>
        <end position="133"/>
    </location>
</feature>
<dbReference type="RefSeq" id="WP_132012640.1">
    <property type="nucleotide sequence ID" value="NZ_SLUN01000002.1"/>
</dbReference>
<proteinExistence type="inferred from homology"/>
<reference evidence="9 10" key="1">
    <citation type="submission" date="2019-03" db="EMBL/GenBank/DDBJ databases">
        <title>Genomic Encyclopedia of Type Strains, Phase IV (KMG-IV): sequencing the most valuable type-strain genomes for metagenomic binning, comparative biology and taxonomic classification.</title>
        <authorList>
            <person name="Goeker M."/>
        </authorList>
    </citation>
    <scope>NUCLEOTIDE SEQUENCE [LARGE SCALE GENOMIC DNA]</scope>
    <source>
        <strain evidence="9 10">LX-B</strain>
    </source>
</reference>
<dbReference type="OrthoDB" id="9771544at2"/>
<feature type="transmembrane region" description="Helical" evidence="7">
    <location>
        <begin position="243"/>
        <end position="261"/>
    </location>
</feature>
<dbReference type="CDD" id="cd06261">
    <property type="entry name" value="TM_PBP2"/>
    <property type="match status" value="1"/>
</dbReference>